<protein>
    <recommendedName>
        <fullName evidence="4">SigmaK-factor processing regulatory BofA</fullName>
    </recommendedName>
</protein>
<evidence type="ECO:0000313" key="2">
    <source>
        <dbReference type="EMBL" id="AIS32953.1"/>
    </source>
</evidence>
<keyword evidence="1" id="KW-0472">Membrane</keyword>
<gene>
    <name evidence="2" type="ORF">BRM9_2151</name>
</gene>
<feature type="transmembrane region" description="Helical" evidence="1">
    <location>
        <begin position="60"/>
        <end position="80"/>
    </location>
</feature>
<dbReference type="KEGG" id="mfc:BRM9_2151"/>
<organism evidence="2 3">
    <name type="scientific">Methanobacterium formicicum</name>
    <dbReference type="NCBI Taxonomy" id="2162"/>
    <lineage>
        <taxon>Archaea</taxon>
        <taxon>Methanobacteriati</taxon>
        <taxon>Methanobacteriota</taxon>
        <taxon>Methanomada group</taxon>
        <taxon>Methanobacteria</taxon>
        <taxon>Methanobacteriales</taxon>
        <taxon>Methanobacteriaceae</taxon>
        <taxon>Methanobacterium</taxon>
    </lineage>
</organism>
<evidence type="ECO:0000313" key="3">
    <source>
        <dbReference type="Proteomes" id="UP000029661"/>
    </source>
</evidence>
<evidence type="ECO:0008006" key="4">
    <source>
        <dbReference type="Google" id="ProtNLM"/>
    </source>
</evidence>
<keyword evidence="1" id="KW-1133">Transmembrane helix</keyword>
<dbReference type="GeneID" id="24793321"/>
<dbReference type="EMBL" id="CP006933">
    <property type="protein sequence ID" value="AIS32953.1"/>
    <property type="molecule type" value="Genomic_DNA"/>
</dbReference>
<dbReference type="Proteomes" id="UP000029661">
    <property type="component" value="Chromosome"/>
</dbReference>
<keyword evidence="1" id="KW-0812">Transmembrane</keyword>
<dbReference type="STRING" id="2162.BRM9_2151"/>
<dbReference type="RefSeq" id="WP_048085729.1">
    <property type="nucleotide sequence ID" value="NZ_CP006933.1"/>
</dbReference>
<name>A0A089ZJ19_METFO</name>
<feature type="transmembrane region" description="Helical" evidence="1">
    <location>
        <begin position="6"/>
        <end position="25"/>
    </location>
</feature>
<proteinExistence type="predicted"/>
<dbReference type="Pfam" id="PF07441">
    <property type="entry name" value="BofA"/>
    <property type="match status" value="1"/>
</dbReference>
<sequence>MEFVTMVIIGIVLLVVGIFGVTILLKLGKIALSVLVHMVLGWILLFIWNILPFFKIPINILTMLVAGFGGIIGVGVLVLAKALGFVLTPRIENSYFLRKNLCN</sequence>
<dbReference type="InterPro" id="IPR010001">
    <property type="entry name" value="BofA"/>
</dbReference>
<dbReference type="OrthoDB" id="71573at2157"/>
<evidence type="ECO:0000256" key="1">
    <source>
        <dbReference type="SAM" id="Phobius"/>
    </source>
</evidence>
<feature type="transmembrane region" description="Helical" evidence="1">
    <location>
        <begin position="32"/>
        <end position="54"/>
    </location>
</feature>
<dbReference type="AlphaFoldDB" id="A0A089ZJ19"/>
<reference evidence="2 3" key="1">
    <citation type="submission" date="2013-12" db="EMBL/GenBank/DDBJ databases">
        <title>The complete genome sequence of Methanobacterium sp. BRM9.</title>
        <authorList>
            <consortium name="Pastoral Greenhouse Gas Research Consortium"/>
            <person name="Kelly W.J."/>
            <person name="Leahy S.C."/>
            <person name="Perry R."/>
            <person name="Li D."/>
            <person name="Altermann E."/>
            <person name="Lambie S.C."/>
            <person name="Attwood G.T."/>
        </authorList>
    </citation>
    <scope>NUCLEOTIDE SEQUENCE [LARGE SCALE GENOMIC DNA]</scope>
    <source>
        <strain evidence="2 3">BRM9</strain>
    </source>
</reference>
<accession>A0A089ZJ19</accession>